<evidence type="ECO:0000256" key="6">
    <source>
        <dbReference type="ARBA" id="ARBA00023235"/>
    </source>
</evidence>
<dbReference type="Pfam" id="PF13361">
    <property type="entry name" value="UvrD_C"/>
    <property type="match status" value="1"/>
</dbReference>
<dbReference type="PANTHER" id="PTHR11070">
    <property type="entry name" value="UVRD / RECB / PCRA DNA HELICASE FAMILY MEMBER"/>
    <property type="match status" value="1"/>
</dbReference>
<dbReference type="Gene3D" id="3.40.50.300">
    <property type="entry name" value="P-loop containing nucleotide triphosphate hydrolases"/>
    <property type="match status" value="2"/>
</dbReference>
<evidence type="ECO:0000256" key="7">
    <source>
        <dbReference type="ARBA" id="ARBA00034617"/>
    </source>
</evidence>
<name>A0ABP4ZWJ5_9MICO</name>
<dbReference type="InterPro" id="IPR000212">
    <property type="entry name" value="DNA_helicase_UvrD/REP"/>
</dbReference>
<evidence type="ECO:0000256" key="1">
    <source>
        <dbReference type="ARBA" id="ARBA00009922"/>
    </source>
</evidence>
<feature type="domain" description="UvrD-like helicase ATP-binding" evidence="11">
    <location>
        <begin position="253"/>
        <end position="559"/>
    </location>
</feature>
<dbReference type="RefSeq" id="WP_344105273.1">
    <property type="nucleotide sequence ID" value="NZ_BAAANL010000007.1"/>
</dbReference>
<evidence type="ECO:0000256" key="9">
    <source>
        <dbReference type="ARBA" id="ARBA00048988"/>
    </source>
</evidence>
<evidence type="ECO:0000256" key="3">
    <source>
        <dbReference type="ARBA" id="ARBA00022801"/>
    </source>
</evidence>
<dbReference type="GO" id="GO:0004527">
    <property type="term" value="F:exonuclease activity"/>
    <property type="evidence" value="ECO:0007669"/>
    <property type="project" value="UniProtKB-KW"/>
</dbReference>
<gene>
    <name evidence="12" type="ORF">GCM10009751_34280</name>
</gene>
<dbReference type="Gene3D" id="1.20.5.1930">
    <property type="match status" value="1"/>
</dbReference>
<dbReference type="InterPro" id="IPR014016">
    <property type="entry name" value="UvrD-like_ATP-bd"/>
</dbReference>
<dbReference type="Gene3D" id="3.30.565.10">
    <property type="entry name" value="Histidine kinase-like ATPase, C-terminal domain"/>
    <property type="match status" value="1"/>
</dbReference>
<keyword evidence="13" id="KW-1185">Reference proteome</keyword>
<keyword evidence="12" id="KW-0269">Exonuclease</keyword>
<dbReference type="PANTHER" id="PTHR11070:SF45">
    <property type="entry name" value="DNA 3'-5' HELICASE"/>
    <property type="match status" value="1"/>
</dbReference>
<evidence type="ECO:0000256" key="5">
    <source>
        <dbReference type="ARBA" id="ARBA00022840"/>
    </source>
</evidence>
<evidence type="ECO:0000256" key="10">
    <source>
        <dbReference type="PROSITE-ProRule" id="PRU00560"/>
    </source>
</evidence>
<protein>
    <recommendedName>
        <fullName evidence="8">DNA 3'-5' helicase</fullName>
        <ecNumber evidence="8">5.6.2.4</ecNumber>
    </recommendedName>
</protein>
<evidence type="ECO:0000259" key="11">
    <source>
        <dbReference type="PROSITE" id="PS51198"/>
    </source>
</evidence>
<evidence type="ECO:0000313" key="13">
    <source>
        <dbReference type="Proteomes" id="UP001501094"/>
    </source>
</evidence>
<dbReference type="SUPFAM" id="SSF52540">
    <property type="entry name" value="P-loop containing nucleoside triphosphate hydrolases"/>
    <property type="match status" value="1"/>
</dbReference>
<dbReference type="InterPro" id="IPR011712">
    <property type="entry name" value="Sig_transdc_His_kin_sub3_dim/P"/>
</dbReference>
<evidence type="ECO:0000256" key="4">
    <source>
        <dbReference type="ARBA" id="ARBA00022806"/>
    </source>
</evidence>
<comment type="catalytic activity">
    <reaction evidence="9">
        <text>ATP + H2O = ADP + phosphate + H(+)</text>
        <dbReference type="Rhea" id="RHEA:13065"/>
        <dbReference type="ChEBI" id="CHEBI:15377"/>
        <dbReference type="ChEBI" id="CHEBI:15378"/>
        <dbReference type="ChEBI" id="CHEBI:30616"/>
        <dbReference type="ChEBI" id="CHEBI:43474"/>
        <dbReference type="ChEBI" id="CHEBI:456216"/>
        <dbReference type="EC" id="5.6.2.4"/>
    </reaction>
</comment>
<dbReference type="InterPro" id="IPR014017">
    <property type="entry name" value="DNA_helicase_UvrD-like_C"/>
</dbReference>
<feature type="binding site" evidence="10">
    <location>
        <begin position="274"/>
        <end position="281"/>
    </location>
    <ligand>
        <name>ATP</name>
        <dbReference type="ChEBI" id="CHEBI:30616"/>
    </ligand>
</feature>
<keyword evidence="2 10" id="KW-0547">Nucleotide-binding</keyword>
<comment type="catalytic activity">
    <reaction evidence="7">
        <text>Couples ATP hydrolysis with the unwinding of duplex DNA by translocating in the 3'-5' direction.</text>
        <dbReference type="EC" id="5.6.2.4"/>
    </reaction>
</comment>
<evidence type="ECO:0000256" key="8">
    <source>
        <dbReference type="ARBA" id="ARBA00034808"/>
    </source>
</evidence>
<keyword evidence="4 10" id="KW-0347">Helicase</keyword>
<dbReference type="EMBL" id="BAAANL010000007">
    <property type="protein sequence ID" value="GAA1872039.1"/>
    <property type="molecule type" value="Genomic_DNA"/>
</dbReference>
<accession>A0ABP4ZWJ5</accession>
<dbReference type="EC" id="5.6.2.4" evidence="8"/>
<dbReference type="Pfam" id="PF00580">
    <property type="entry name" value="UvrD-helicase"/>
    <property type="match status" value="1"/>
</dbReference>
<evidence type="ECO:0000256" key="2">
    <source>
        <dbReference type="ARBA" id="ARBA00022741"/>
    </source>
</evidence>
<keyword evidence="12" id="KW-0540">Nuclease</keyword>
<proteinExistence type="inferred from homology"/>
<dbReference type="InterPro" id="IPR013986">
    <property type="entry name" value="DExx_box_DNA_helicase_dom_sf"/>
</dbReference>
<dbReference type="InterPro" id="IPR036890">
    <property type="entry name" value="HATPase_C_sf"/>
</dbReference>
<dbReference type="PROSITE" id="PS51198">
    <property type="entry name" value="UVRD_HELICASE_ATP_BIND"/>
    <property type="match status" value="1"/>
</dbReference>
<dbReference type="Gene3D" id="1.10.10.160">
    <property type="match status" value="1"/>
</dbReference>
<evidence type="ECO:0000313" key="12">
    <source>
        <dbReference type="EMBL" id="GAA1872039.1"/>
    </source>
</evidence>
<dbReference type="CDD" id="cd16917">
    <property type="entry name" value="HATPase_UhpB-NarQ-NarX-like"/>
    <property type="match status" value="1"/>
</dbReference>
<dbReference type="InterPro" id="IPR027417">
    <property type="entry name" value="P-loop_NTPase"/>
</dbReference>
<dbReference type="Pfam" id="PF07730">
    <property type="entry name" value="HisKA_3"/>
    <property type="match status" value="1"/>
</dbReference>
<sequence length="958" mass="104075">MPELIMPSNVPTLDGDVAGKAWKFIEKLREDDTTPGLRIKPLKGAADRRIRTGRVNDDYRAVLVKLTGSDEEPRYIFLGIFKHDVANEKAASLVFRRNPQTGAAEVIRVDLGESTPLHGVREAIDGTAGLVPLLEARGVTFDDLLDLGIDPRIAHEAMGVVDDDGLLTIADRAATPYEGDALLLLADGATVDTVRATYEVKPVEDGDTGGDTDDELIEALEHPLSRMQFAYLTDDAVLREAIEQEDFARWRVFLHPEQRAYVEAAMTGPVRLSGGAGTGKTVVLLHRARFLHERNPAARIFLTTFTTTLANALRQQLLQLAPGIVLAKEPGDPGVYVGTLDAAARRLIVRAADHGLDVRRAATGLLGRVRGDLVPSTDDRMWDAALRGRGDGLPAELRTADFLGAEYSAVVVPQEITTREEYLKVRRPGRGVALGRAQRNAVWEVIEAYRETTAAVGTTDFDEKAMIVATALDTAAANGGSRVADHVLVDEAQDLGPAHLRLVRALAARGNDDLLLAEDAQQRIYAPRTVLSRYGIHVTGRSRRLQLNYRTTSQNLGYATAVLAGHPMVDLTDAVVDDSGLRSARSGPAPTVHGCDSLVAAYDTTVREIEDWLSDGVAHETIAVLVWSGNEAVKVTRELGDRGIPAQHVRSQDTPGKDRVVVMTRHRSKGMEFRHVVVFGATADSTRMAGRVIVGDPEEALQRERSLLYVATTRARERVVVVWHGTPSELLPEPRPVRTVVGHIGPSARENQHEELAREMHDGVNYTFTEILMMIQELEQIVDDNPTVRERLARLRAVARRGHADVQTVLDAMRTGADGMTEVSFDDLGQLLAQLPNQGARITSSFEVAEGGTASRILTRTCYRIVQESISNAVSHAESQPVDILLRGAPSTGVVIVVRNPLPAGTTGEPSRSRPHSGITGMRARAESLGGTFSAGPVGGQFVVDARIPWERPEVVGD</sequence>
<keyword evidence="3 10" id="KW-0378">Hydrolase</keyword>
<keyword evidence="6" id="KW-0413">Isomerase</keyword>
<keyword evidence="5 10" id="KW-0067">ATP-binding</keyword>
<dbReference type="Proteomes" id="UP001501094">
    <property type="component" value="Unassembled WGS sequence"/>
</dbReference>
<comment type="similarity">
    <text evidence="1">Belongs to the helicase family. UvrD subfamily.</text>
</comment>
<comment type="caution">
    <text evidence="12">The sequence shown here is derived from an EMBL/GenBank/DDBJ whole genome shotgun (WGS) entry which is preliminary data.</text>
</comment>
<reference evidence="13" key="1">
    <citation type="journal article" date="2019" name="Int. J. Syst. Evol. Microbiol.">
        <title>The Global Catalogue of Microorganisms (GCM) 10K type strain sequencing project: providing services to taxonomists for standard genome sequencing and annotation.</title>
        <authorList>
            <consortium name="The Broad Institute Genomics Platform"/>
            <consortium name="The Broad Institute Genome Sequencing Center for Infectious Disease"/>
            <person name="Wu L."/>
            <person name="Ma J."/>
        </authorList>
    </citation>
    <scope>NUCLEOTIDE SEQUENCE [LARGE SCALE GENOMIC DNA]</scope>
    <source>
        <strain evidence="13">JCM 14326</strain>
    </source>
</reference>
<organism evidence="12 13">
    <name type="scientific">Myceligenerans crystallogenes</name>
    <dbReference type="NCBI Taxonomy" id="316335"/>
    <lineage>
        <taxon>Bacteria</taxon>
        <taxon>Bacillati</taxon>
        <taxon>Actinomycetota</taxon>
        <taxon>Actinomycetes</taxon>
        <taxon>Micrococcales</taxon>
        <taxon>Promicromonosporaceae</taxon>
        <taxon>Myceligenerans</taxon>
    </lineage>
</organism>